<dbReference type="PANTHER" id="PTHR35317">
    <property type="entry name" value="OS04G0629600 PROTEIN"/>
    <property type="match status" value="1"/>
</dbReference>
<proteinExistence type="predicted"/>
<gene>
    <name evidence="2" type="ORF">QYE76_066339</name>
</gene>
<dbReference type="Pfam" id="PF14223">
    <property type="entry name" value="Retrotran_gag_2"/>
    <property type="match status" value="1"/>
</dbReference>
<reference evidence="2" key="1">
    <citation type="submission" date="2023-07" db="EMBL/GenBank/DDBJ databases">
        <title>A chromosome-level genome assembly of Lolium multiflorum.</title>
        <authorList>
            <person name="Chen Y."/>
            <person name="Copetti D."/>
            <person name="Kolliker R."/>
            <person name="Studer B."/>
        </authorList>
    </citation>
    <scope>NUCLEOTIDE SEQUENCE</scope>
    <source>
        <strain evidence="2">02402/16</strain>
        <tissue evidence="2">Leaf</tissue>
    </source>
</reference>
<sequence length="365" mass="40651">MGSVAGAVCGPCRHRGWAAGQAAVAGRTACGQRLARRVGDAGPGGVRAAFWLGSVGRVCGPRAGRSVCSVLVHAAHGRSPGRTGRVGRGPRVHRGFYLMSCIKDVPTLRGDNYTEWRKKVDFAFVCAEVDWVVDTPQPIKPADPVRADEDTDDAWAKKKMDHAPLEMSYTLENRKWQTANKMYMSFIKNTIENAIVGSIAECALVGEYLEKIKSQFTGSSKTYATQLLKQLVTEKYSGGAHGIREHILRMSNLAAKLKPMDADLELKHALLVHLVMALLPQQFDYFVVNYNMNLEKWDIEKTIAMCVQEEDRLKAQNGDTLNYVKDNKKRPFTQSNNGSPSKPYGKSPMQHHQKFQQRPMPLNKY</sequence>
<name>A0AAD8SB54_LOLMU</name>
<protein>
    <submittedName>
        <fullName evidence="2">Uncharacterized protein</fullName>
    </submittedName>
</protein>
<evidence type="ECO:0000256" key="1">
    <source>
        <dbReference type="SAM" id="MobiDB-lite"/>
    </source>
</evidence>
<evidence type="ECO:0000313" key="3">
    <source>
        <dbReference type="Proteomes" id="UP001231189"/>
    </source>
</evidence>
<feature type="region of interest" description="Disordered" evidence="1">
    <location>
        <begin position="318"/>
        <end position="365"/>
    </location>
</feature>
<dbReference type="Proteomes" id="UP001231189">
    <property type="component" value="Unassembled WGS sequence"/>
</dbReference>
<keyword evidence="3" id="KW-1185">Reference proteome</keyword>
<comment type="caution">
    <text evidence="2">The sequence shown here is derived from an EMBL/GenBank/DDBJ whole genome shotgun (WGS) entry which is preliminary data.</text>
</comment>
<organism evidence="2 3">
    <name type="scientific">Lolium multiflorum</name>
    <name type="common">Italian ryegrass</name>
    <name type="synonym">Lolium perenne subsp. multiflorum</name>
    <dbReference type="NCBI Taxonomy" id="4521"/>
    <lineage>
        <taxon>Eukaryota</taxon>
        <taxon>Viridiplantae</taxon>
        <taxon>Streptophyta</taxon>
        <taxon>Embryophyta</taxon>
        <taxon>Tracheophyta</taxon>
        <taxon>Spermatophyta</taxon>
        <taxon>Magnoliopsida</taxon>
        <taxon>Liliopsida</taxon>
        <taxon>Poales</taxon>
        <taxon>Poaceae</taxon>
        <taxon>BOP clade</taxon>
        <taxon>Pooideae</taxon>
        <taxon>Poodae</taxon>
        <taxon>Poeae</taxon>
        <taxon>Poeae Chloroplast Group 2 (Poeae type)</taxon>
        <taxon>Loliodinae</taxon>
        <taxon>Loliinae</taxon>
        <taxon>Lolium</taxon>
    </lineage>
</organism>
<evidence type="ECO:0000313" key="2">
    <source>
        <dbReference type="EMBL" id="KAK1648534.1"/>
    </source>
</evidence>
<dbReference type="AlphaFoldDB" id="A0AAD8SB54"/>
<accession>A0AAD8SB54</accession>
<dbReference type="PANTHER" id="PTHR35317:SF23">
    <property type="entry name" value="OS04G0629600 PROTEIN"/>
    <property type="match status" value="1"/>
</dbReference>
<dbReference type="EMBL" id="JAUUTY010000004">
    <property type="protein sequence ID" value="KAK1648534.1"/>
    <property type="molecule type" value="Genomic_DNA"/>
</dbReference>